<keyword evidence="1" id="KW-1133">Transmembrane helix</keyword>
<keyword evidence="1" id="KW-0812">Transmembrane</keyword>
<comment type="caution">
    <text evidence="2">The sequence shown here is derived from an EMBL/GenBank/DDBJ whole genome shotgun (WGS) entry which is preliminary data.</text>
</comment>
<dbReference type="AlphaFoldDB" id="A0A1A6GRR1"/>
<evidence type="ECO:0000313" key="2">
    <source>
        <dbReference type="EMBL" id="OBS68047.1"/>
    </source>
</evidence>
<sequence>MMLACELLNSFFAPDPGVCNSCLQSIQTTFSLITIFNISPNTLVAITVLVYSDSTHEYTQQLPPNFSYINNMFVNSTHLVLIILLFISHMTYKSYLTGCVWNLYPGTPLMFWFMLPAMTQPLCNQL</sequence>
<accession>A0A1A6GRR1</accession>
<organism evidence="2 3">
    <name type="scientific">Neotoma lepida</name>
    <name type="common">Desert woodrat</name>
    <dbReference type="NCBI Taxonomy" id="56216"/>
    <lineage>
        <taxon>Eukaryota</taxon>
        <taxon>Metazoa</taxon>
        <taxon>Chordata</taxon>
        <taxon>Craniata</taxon>
        <taxon>Vertebrata</taxon>
        <taxon>Euteleostomi</taxon>
        <taxon>Mammalia</taxon>
        <taxon>Eutheria</taxon>
        <taxon>Euarchontoglires</taxon>
        <taxon>Glires</taxon>
        <taxon>Rodentia</taxon>
        <taxon>Myomorpha</taxon>
        <taxon>Muroidea</taxon>
        <taxon>Cricetidae</taxon>
        <taxon>Neotominae</taxon>
        <taxon>Neotoma</taxon>
    </lineage>
</organism>
<keyword evidence="1" id="KW-0472">Membrane</keyword>
<gene>
    <name evidence="2" type="ORF">A6R68_03412</name>
</gene>
<dbReference type="Proteomes" id="UP000092124">
    <property type="component" value="Unassembled WGS sequence"/>
</dbReference>
<evidence type="ECO:0000313" key="3">
    <source>
        <dbReference type="Proteomes" id="UP000092124"/>
    </source>
</evidence>
<feature type="transmembrane region" description="Helical" evidence="1">
    <location>
        <begin position="99"/>
        <end position="118"/>
    </location>
</feature>
<dbReference type="STRING" id="56216.A0A1A6GRR1"/>
<protein>
    <submittedName>
        <fullName evidence="2">Uncharacterized protein</fullName>
    </submittedName>
</protein>
<keyword evidence="3" id="KW-1185">Reference proteome</keyword>
<name>A0A1A6GRR1_NEOLE</name>
<dbReference type="EMBL" id="LZPO01076203">
    <property type="protein sequence ID" value="OBS68047.1"/>
    <property type="molecule type" value="Genomic_DNA"/>
</dbReference>
<reference evidence="2 3" key="1">
    <citation type="submission" date="2016-06" db="EMBL/GenBank/DDBJ databases">
        <title>The Draft Genome Sequence and Annotation of the Desert Woodrat Neotoma lepida.</title>
        <authorList>
            <person name="Campbell M."/>
            <person name="Oakeson K.F."/>
            <person name="Yandell M."/>
            <person name="Halpert J.R."/>
            <person name="Dearing D."/>
        </authorList>
    </citation>
    <scope>NUCLEOTIDE SEQUENCE [LARGE SCALE GENOMIC DNA]</scope>
    <source>
        <strain evidence="2">417</strain>
        <tissue evidence="2">Liver</tissue>
    </source>
</reference>
<proteinExistence type="predicted"/>
<feature type="transmembrane region" description="Helical" evidence="1">
    <location>
        <begin position="30"/>
        <end position="52"/>
    </location>
</feature>
<evidence type="ECO:0000256" key="1">
    <source>
        <dbReference type="SAM" id="Phobius"/>
    </source>
</evidence>
<feature type="transmembrane region" description="Helical" evidence="1">
    <location>
        <begin position="72"/>
        <end position="92"/>
    </location>
</feature>